<protein>
    <submittedName>
        <fullName evidence="1">Uncharacterized protein</fullName>
    </submittedName>
</protein>
<accession>A0ABU2CPT2</accession>
<comment type="caution">
    <text evidence="1">The sequence shown here is derived from an EMBL/GenBank/DDBJ whole genome shotgun (WGS) entry which is preliminary data.</text>
</comment>
<reference evidence="1 2" key="1">
    <citation type="submission" date="2023-07" db="EMBL/GenBank/DDBJ databases">
        <title>Sequencing the genomes of 1000 actinobacteria strains.</title>
        <authorList>
            <person name="Klenk H.-P."/>
        </authorList>
    </citation>
    <scope>NUCLEOTIDE SEQUENCE [LARGE SCALE GENOMIC DNA]</scope>
    <source>
        <strain evidence="1 2">DSM 45554</strain>
    </source>
</reference>
<dbReference type="Proteomes" id="UP001183585">
    <property type="component" value="Unassembled WGS sequence"/>
</dbReference>
<organism evidence="1 2">
    <name type="scientific">Promicromonospora iranensis</name>
    <dbReference type="NCBI Taxonomy" id="1105144"/>
    <lineage>
        <taxon>Bacteria</taxon>
        <taxon>Bacillati</taxon>
        <taxon>Actinomycetota</taxon>
        <taxon>Actinomycetes</taxon>
        <taxon>Micrococcales</taxon>
        <taxon>Promicromonosporaceae</taxon>
        <taxon>Promicromonospora</taxon>
    </lineage>
</organism>
<dbReference type="RefSeq" id="WP_274994594.1">
    <property type="nucleotide sequence ID" value="NZ_JAJQQP010000007.1"/>
</dbReference>
<dbReference type="EMBL" id="JAVDYE010000001">
    <property type="protein sequence ID" value="MDR7383358.1"/>
    <property type="molecule type" value="Genomic_DNA"/>
</dbReference>
<sequence length="127" mass="13798">MNGAFIVSGDEDLFEQIERVLVAHGGLPGENAVQVTGSDGTLFTVYGKLGKEFEYDLSEEPEEIKGDATAVPEFTTATSCWAECRSAEKFVEWVQVIAEDRPSATWVLDGNGVLWSDAVLDPARLSL</sequence>
<gene>
    <name evidence="1" type="ORF">J2S48_002873</name>
</gene>
<proteinExistence type="predicted"/>
<evidence type="ECO:0000313" key="1">
    <source>
        <dbReference type="EMBL" id="MDR7383358.1"/>
    </source>
</evidence>
<keyword evidence="2" id="KW-1185">Reference proteome</keyword>
<evidence type="ECO:0000313" key="2">
    <source>
        <dbReference type="Proteomes" id="UP001183585"/>
    </source>
</evidence>
<name>A0ABU2CPT2_9MICO</name>